<dbReference type="Pfam" id="PF00106">
    <property type="entry name" value="adh_short"/>
    <property type="match status" value="1"/>
</dbReference>
<comment type="similarity">
    <text evidence="1 3">Belongs to the short-chain dehydrogenases/reductases (SDR) family.</text>
</comment>
<dbReference type="PRINTS" id="PR00080">
    <property type="entry name" value="SDRFAMILY"/>
</dbReference>
<dbReference type="Gene3D" id="3.40.50.720">
    <property type="entry name" value="NAD(P)-binding Rossmann-like Domain"/>
    <property type="match status" value="1"/>
</dbReference>
<dbReference type="GO" id="GO:0016491">
    <property type="term" value="F:oxidoreductase activity"/>
    <property type="evidence" value="ECO:0007669"/>
    <property type="project" value="UniProtKB-KW"/>
</dbReference>
<dbReference type="Proteomes" id="UP000239709">
    <property type="component" value="Chromosome"/>
</dbReference>
<keyword evidence="6" id="KW-1185">Reference proteome</keyword>
<dbReference type="GO" id="GO:0016020">
    <property type="term" value="C:membrane"/>
    <property type="evidence" value="ECO:0007669"/>
    <property type="project" value="TreeGrafter"/>
</dbReference>
<accession>A0A2S0MG98</accession>
<organism evidence="5 6">
    <name type="scientific">Ottowia oryzae</name>
    <dbReference type="NCBI Taxonomy" id="2109914"/>
    <lineage>
        <taxon>Bacteria</taxon>
        <taxon>Pseudomonadati</taxon>
        <taxon>Pseudomonadota</taxon>
        <taxon>Betaproteobacteria</taxon>
        <taxon>Burkholderiales</taxon>
        <taxon>Comamonadaceae</taxon>
        <taxon>Ottowia</taxon>
    </lineage>
</organism>
<dbReference type="SUPFAM" id="SSF51735">
    <property type="entry name" value="NAD(P)-binding Rossmann-fold domains"/>
    <property type="match status" value="1"/>
</dbReference>
<gene>
    <name evidence="5" type="ORF">C6570_11220</name>
</gene>
<dbReference type="InterPro" id="IPR057326">
    <property type="entry name" value="KR_dom"/>
</dbReference>
<name>A0A2S0MG98_9BURK</name>
<evidence type="ECO:0000313" key="5">
    <source>
        <dbReference type="EMBL" id="AVO34733.1"/>
    </source>
</evidence>
<keyword evidence="2" id="KW-0560">Oxidoreductase</keyword>
<dbReference type="InterPro" id="IPR036291">
    <property type="entry name" value="NAD(P)-bd_dom_sf"/>
</dbReference>
<dbReference type="InterPro" id="IPR002347">
    <property type="entry name" value="SDR_fam"/>
</dbReference>
<dbReference type="KEGG" id="otk:C6570_11220"/>
<evidence type="ECO:0000256" key="3">
    <source>
        <dbReference type="RuleBase" id="RU000363"/>
    </source>
</evidence>
<protein>
    <submittedName>
        <fullName evidence="5">Short chain dehydrogenase</fullName>
    </submittedName>
</protein>
<dbReference type="RefSeq" id="WP_106703285.1">
    <property type="nucleotide sequence ID" value="NZ_CP027666.1"/>
</dbReference>
<evidence type="ECO:0000259" key="4">
    <source>
        <dbReference type="SMART" id="SM00822"/>
    </source>
</evidence>
<dbReference type="OrthoDB" id="9790266at2"/>
<feature type="domain" description="Ketoreductase" evidence="4">
    <location>
        <begin position="3"/>
        <end position="190"/>
    </location>
</feature>
<dbReference type="EMBL" id="CP027666">
    <property type="protein sequence ID" value="AVO34733.1"/>
    <property type="molecule type" value="Genomic_DNA"/>
</dbReference>
<dbReference type="PANTHER" id="PTHR44196">
    <property type="entry name" value="DEHYDROGENASE/REDUCTASE SDR FAMILY MEMBER 7B"/>
    <property type="match status" value="1"/>
</dbReference>
<dbReference type="InterPro" id="IPR020904">
    <property type="entry name" value="Sc_DH/Rdtase_CS"/>
</dbReference>
<proteinExistence type="inferred from homology"/>
<reference evidence="5 6" key="1">
    <citation type="submission" date="2018-03" db="EMBL/GenBank/DDBJ databases">
        <title>Genome sequencing of Ottowia sp.</title>
        <authorList>
            <person name="Kim S.-J."/>
            <person name="Heo J."/>
            <person name="Kwon S.-W."/>
        </authorList>
    </citation>
    <scope>NUCLEOTIDE SEQUENCE [LARGE SCALE GENOMIC DNA]</scope>
    <source>
        <strain evidence="5 6">KADR8-3</strain>
    </source>
</reference>
<dbReference type="NCBIfam" id="NF004825">
    <property type="entry name" value="PRK06181.1"/>
    <property type="match status" value="1"/>
</dbReference>
<dbReference type="PRINTS" id="PR00081">
    <property type="entry name" value="GDHRDH"/>
</dbReference>
<evidence type="ECO:0000313" key="6">
    <source>
        <dbReference type="Proteomes" id="UP000239709"/>
    </source>
</evidence>
<evidence type="ECO:0000256" key="2">
    <source>
        <dbReference type="ARBA" id="ARBA00023002"/>
    </source>
</evidence>
<dbReference type="PANTHER" id="PTHR44196:SF1">
    <property type="entry name" value="DEHYDROGENASE_REDUCTASE SDR FAMILY MEMBER 7B"/>
    <property type="match status" value="1"/>
</dbReference>
<dbReference type="AlphaFoldDB" id="A0A2S0MG98"/>
<evidence type="ECO:0000256" key="1">
    <source>
        <dbReference type="ARBA" id="ARBA00006484"/>
    </source>
</evidence>
<dbReference type="PROSITE" id="PS00061">
    <property type="entry name" value="ADH_SHORT"/>
    <property type="match status" value="1"/>
</dbReference>
<sequence length="270" mass="29613">MIVTVITGASDGIGAELARQLATVRRERAGLILAARSEEKLRAVADECTRLGAHVEWVMADVSVRADCDRLIAVAAQRFGRIDTLYNNAGLSAHALLREVPPDKLDWYEYLMRVNYWGTLWCTYAALPHLIASKGRIVGVSSHAGLFGVPGRTAYSGSKFAVAGMLEALRAEVKPLGVSVTVVYPGVVDTAIRLHGFNAQGQQAGVSGLREEGMMPVETCVRLMRKAVDARQRECVMTAKARFGRWMKLLAPGWVERKTMEAVKDDFRPQ</sequence>
<dbReference type="SMART" id="SM00822">
    <property type="entry name" value="PKS_KR"/>
    <property type="match status" value="1"/>
</dbReference>